<dbReference type="Pfam" id="PF00534">
    <property type="entry name" value="Glycos_transf_1"/>
    <property type="match status" value="1"/>
</dbReference>
<dbReference type="AlphaFoldDB" id="K9B107"/>
<feature type="domain" description="Glycosyl transferase family 1" evidence="1">
    <location>
        <begin position="185"/>
        <end position="345"/>
    </location>
</feature>
<dbReference type="Proteomes" id="UP000009885">
    <property type="component" value="Unassembled WGS sequence"/>
</dbReference>
<dbReference type="GO" id="GO:0071793">
    <property type="term" value="P:bacillithiol biosynthetic process"/>
    <property type="evidence" value="ECO:0007669"/>
    <property type="project" value="InterPro"/>
</dbReference>
<evidence type="ECO:0000313" key="4">
    <source>
        <dbReference type="Proteomes" id="UP000009885"/>
    </source>
</evidence>
<dbReference type="PANTHER" id="PTHR45947:SF3">
    <property type="entry name" value="SULFOQUINOVOSYL TRANSFERASE SQD2"/>
    <property type="match status" value="1"/>
</dbReference>
<reference evidence="3 4" key="1">
    <citation type="journal article" date="2013" name="Genome Announc.">
        <title>Genome Sequence of Staphylococcus massiliensis Strain S46, Isolated from the Surface of Healthy Human Skin.</title>
        <authorList>
            <person name="Srivastav R."/>
            <person name="Singh A."/>
            <person name="Jangir P.K."/>
            <person name="Kumari C."/>
            <person name="Muduli S."/>
            <person name="Sharma R."/>
        </authorList>
    </citation>
    <scope>NUCLEOTIDE SEQUENCE [LARGE SCALE GENOMIC DNA]</scope>
    <source>
        <strain evidence="3 4">S46</strain>
    </source>
</reference>
<dbReference type="PANTHER" id="PTHR45947">
    <property type="entry name" value="SULFOQUINOVOSYL TRANSFERASE SQD2"/>
    <property type="match status" value="1"/>
</dbReference>
<name>K9B107_9STAP</name>
<dbReference type="InterPro" id="IPR050194">
    <property type="entry name" value="Glycosyltransferase_grp1"/>
</dbReference>
<sequence length="379" mass="43296">MKIGITCYPSMGGSGIIATELGILMAEKGHDVHFITSNIPFRMRKPIPNITFHQVEVNQYAVFQYAPYDITLSTKIADVIKEYDLDILHMHYAIPHAICGILAREMAGRDVKIMTTLHGTDITVLGYDHALKGAIRFGIERSDMVTSVSHALKDETMDIIKPNKTITPIYNFVRENEFPTCYNPKLKETYGIEDDEKVIIHVSNFRRVKRIDTIIETFYYIRKEMKAKLILLGDGPELIDMKAYARQLGCFDDILFLGKQDYVSEFYQMSDLVLLLSNKESFGLSLLEAMKTGVLPIGTRAGGIKEVIKHNETGFLVDVGDSKKASEYALDILNDPERYQSMKQTMLKDIEERFYSGKIADEYEYYYRKMLGDNHEESL</sequence>
<gene>
    <name evidence="3" type="ORF">C273_07202</name>
</gene>
<dbReference type="RefSeq" id="WP_009383771.1">
    <property type="nucleotide sequence ID" value="NZ_AMSQ01000010.1"/>
</dbReference>
<dbReference type="InterPro" id="IPR028098">
    <property type="entry name" value="Glyco_trans_4-like_N"/>
</dbReference>
<dbReference type="Gene3D" id="3.40.50.2000">
    <property type="entry name" value="Glycogen Phosphorylase B"/>
    <property type="match status" value="2"/>
</dbReference>
<evidence type="ECO:0008006" key="5">
    <source>
        <dbReference type="Google" id="ProtNLM"/>
    </source>
</evidence>
<dbReference type="InterPro" id="IPR001296">
    <property type="entry name" value="Glyco_trans_1"/>
</dbReference>
<keyword evidence="4" id="KW-1185">Reference proteome</keyword>
<dbReference type="NCBIfam" id="TIGR03999">
    <property type="entry name" value="thiol_BshA"/>
    <property type="match status" value="1"/>
</dbReference>
<dbReference type="Pfam" id="PF13439">
    <property type="entry name" value="Glyco_transf_4"/>
    <property type="match status" value="1"/>
</dbReference>
<evidence type="ECO:0000259" key="1">
    <source>
        <dbReference type="Pfam" id="PF00534"/>
    </source>
</evidence>
<dbReference type="GO" id="GO:0016757">
    <property type="term" value="F:glycosyltransferase activity"/>
    <property type="evidence" value="ECO:0007669"/>
    <property type="project" value="InterPro"/>
</dbReference>
<dbReference type="eggNOG" id="COG0438">
    <property type="taxonomic scope" value="Bacteria"/>
</dbReference>
<proteinExistence type="predicted"/>
<dbReference type="EMBL" id="AMSQ01000010">
    <property type="protein sequence ID" value="EKU47465.1"/>
    <property type="molecule type" value="Genomic_DNA"/>
</dbReference>
<accession>K9B107</accession>
<organism evidence="3 4">
    <name type="scientific">Staphylococcus massiliensis S46</name>
    <dbReference type="NCBI Taxonomy" id="1229783"/>
    <lineage>
        <taxon>Bacteria</taxon>
        <taxon>Bacillati</taxon>
        <taxon>Bacillota</taxon>
        <taxon>Bacilli</taxon>
        <taxon>Bacillales</taxon>
        <taxon>Staphylococcaceae</taxon>
        <taxon>Staphylococcus</taxon>
    </lineage>
</organism>
<dbReference type="STRING" id="1229783.C273_07202"/>
<dbReference type="SUPFAM" id="SSF53756">
    <property type="entry name" value="UDP-Glycosyltransferase/glycogen phosphorylase"/>
    <property type="match status" value="1"/>
</dbReference>
<protein>
    <recommendedName>
        <fullName evidence="5">N-acetyl-alpha-D-glucosaminyl L-malate synthase BshA</fullName>
    </recommendedName>
</protein>
<dbReference type="OrthoDB" id="9810929at2"/>
<feature type="domain" description="Glycosyltransferase subfamily 4-like N-terminal" evidence="2">
    <location>
        <begin position="11"/>
        <end position="174"/>
    </location>
</feature>
<dbReference type="PATRIC" id="fig|1229783.3.peg.1454"/>
<evidence type="ECO:0000259" key="2">
    <source>
        <dbReference type="Pfam" id="PF13439"/>
    </source>
</evidence>
<evidence type="ECO:0000313" key="3">
    <source>
        <dbReference type="EMBL" id="EKU47465.1"/>
    </source>
</evidence>
<dbReference type="InterPro" id="IPR023881">
    <property type="entry name" value="Thiol_BshA"/>
</dbReference>
<comment type="caution">
    <text evidence="3">The sequence shown here is derived from an EMBL/GenBank/DDBJ whole genome shotgun (WGS) entry which is preliminary data.</text>
</comment>